<evidence type="ECO:0000256" key="11">
    <source>
        <dbReference type="HAMAP-Rule" id="MF_00766"/>
    </source>
</evidence>
<dbReference type="SUPFAM" id="SSF53955">
    <property type="entry name" value="Lysozyme-like"/>
    <property type="match status" value="1"/>
</dbReference>
<dbReference type="NCBIfam" id="TIGR02070">
    <property type="entry name" value="mono_pep_trsgly"/>
    <property type="match status" value="1"/>
</dbReference>
<dbReference type="GO" id="GO:0016763">
    <property type="term" value="F:pentosyltransferase activity"/>
    <property type="evidence" value="ECO:0007669"/>
    <property type="project" value="InterPro"/>
</dbReference>
<keyword evidence="1 11" id="KW-1003">Cell membrane</keyword>
<keyword evidence="2 11" id="KW-0997">Cell inner membrane</keyword>
<sequence length="271" mass="30733">MRGIGGNHGVGAGVGYFLKWPLWRRLFGPKTAQGQPVAKPGLWRRLRRLLWRLCWLLVIGSVLLVAGLRGLPLPTSSVITQHWIKTLWDSKAPSVRYAWAPYAKIAPEAALAVLAAEDQRFPDHRGFDFIEIQNVLDEQEGGKPLRGASTISQQVAKNLFLWPGRSFIRKGLEVWFTFLLELLWPKQRILEVYLNIAEFGEHTFGVEAASRRFFNKPAARLTGDQAARLAAVLPNPLRYRVDKPSGYVLKRQQWIERQMAQLGGIAYLDKL</sequence>
<dbReference type="Gene3D" id="1.10.3810.10">
    <property type="entry name" value="Biosynthetic peptidoglycan transglycosylase-like"/>
    <property type="match status" value="1"/>
</dbReference>
<keyword evidence="4 11" id="KW-0808">Transferase</keyword>
<evidence type="ECO:0000256" key="7">
    <source>
        <dbReference type="ARBA" id="ARBA00022984"/>
    </source>
</evidence>
<dbReference type="PANTHER" id="PTHR30400">
    <property type="entry name" value="MONOFUNCTIONAL BIOSYNTHETIC PEPTIDOGLYCAN TRANSGLYCOSYLASE"/>
    <property type="match status" value="1"/>
</dbReference>
<dbReference type="Pfam" id="PF00912">
    <property type="entry name" value="Transgly"/>
    <property type="match status" value="1"/>
</dbReference>
<accession>W6M3D9</accession>
<dbReference type="Proteomes" id="UP000035760">
    <property type="component" value="Unassembled WGS sequence"/>
</dbReference>
<proteinExistence type="inferred from homology"/>
<dbReference type="EMBL" id="CBTJ020000030">
    <property type="protein sequence ID" value="CDI02112.1"/>
    <property type="molecule type" value="Genomic_DNA"/>
</dbReference>
<keyword evidence="14" id="KW-1185">Reference proteome</keyword>
<dbReference type="GO" id="GO:0071555">
    <property type="term" value="P:cell wall organization"/>
    <property type="evidence" value="ECO:0007669"/>
    <property type="project" value="UniProtKB-KW"/>
</dbReference>
<dbReference type="InterPro" id="IPR036950">
    <property type="entry name" value="PBP_transglycosylase"/>
</dbReference>
<feature type="transmembrane region" description="Helical" evidence="11">
    <location>
        <begin position="49"/>
        <end position="68"/>
    </location>
</feature>
<dbReference type="GO" id="GO:0009252">
    <property type="term" value="P:peptidoglycan biosynthetic process"/>
    <property type="evidence" value="ECO:0007669"/>
    <property type="project" value="UniProtKB-UniRule"/>
</dbReference>
<evidence type="ECO:0000256" key="10">
    <source>
        <dbReference type="ARBA" id="ARBA00023316"/>
    </source>
</evidence>
<dbReference type="GO" id="GO:0008955">
    <property type="term" value="F:peptidoglycan glycosyltransferase activity"/>
    <property type="evidence" value="ECO:0007669"/>
    <property type="project" value="UniProtKB-UniRule"/>
</dbReference>
<evidence type="ECO:0000256" key="2">
    <source>
        <dbReference type="ARBA" id="ARBA00022519"/>
    </source>
</evidence>
<dbReference type="EC" id="2.4.99.28" evidence="11"/>
<comment type="pathway">
    <text evidence="11">Cell wall biogenesis; peptidoglycan biosynthesis.</text>
</comment>
<comment type="caution">
    <text evidence="13">The sequence shown here is derived from an EMBL/GenBank/DDBJ whole genome shotgun (WGS) entry which is preliminary data.</text>
</comment>
<evidence type="ECO:0000256" key="6">
    <source>
        <dbReference type="ARBA" id="ARBA00022960"/>
    </source>
</evidence>
<keyword evidence="10 11" id="KW-0961">Cell wall biogenesis/degradation</keyword>
<reference evidence="13" key="1">
    <citation type="submission" date="2013-07" db="EMBL/GenBank/DDBJ databases">
        <authorList>
            <person name="McIlroy S."/>
        </authorList>
    </citation>
    <scope>NUCLEOTIDE SEQUENCE [LARGE SCALE GENOMIC DNA]</scope>
    <source>
        <strain evidence="13">Run_A_D11</strain>
    </source>
</reference>
<dbReference type="AlphaFoldDB" id="W6M3D9"/>
<dbReference type="PANTHER" id="PTHR30400:SF0">
    <property type="entry name" value="BIOSYNTHETIC PEPTIDOGLYCAN TRANSGLYCOSYLASE"/>
    <property type="match status" value="1"/>
</dbReference>
<evidence type="ECO:0000256" key="4">
    <source>
        <dbReference type="ARBA" id="ARBA00022679"/>
    </source>
</evidence>
<comment type="function">
    <text evidence="11">Peptidoglycan polymerase that catalyzes glycan chain elongation from lipid-linked precursors.</text>
</comment>
<keyword evidence="3 11" id="KW-0328">Glycosyltransferase</keyword>
<comment type="similarity">
    <text evidence="11">Belongs to the glycosyltransferase 51 family.</text>
</comment>
<dbReference type="InterPro" id="IPR011812">
    <property type="entry name" value="Pep_trsgly"/>
</dbReference>
<protein>
    <recommendedName>
        <fullName evidence="11">Biosynthetic peptidoglycan transglycosylase</fullName>
        <ecNumber evidence="11">2.4.99.28</ecNumber>
    </recommendedName>
    <alternativeName>
        <fullName evidence="11">Glycan polymerase</fullName>
    </alternativeName>
    <alternativeName>
        <fullName evidence="11">Peptidoglycan glycosyltransferase MtgA</fullName>
        <shortName evidence="11">PGT</shortName>
    </alternativeName>
</protein>
<evidence type="ECO:0000313" key="13">
    <source>
        <dbReference type="EMBL" id="CDI02112.1"/>
    </source>
</evidence>
<evidence type="ECO:0000256" key="1">
    <source>
        <dbReference type="ARBA" id="ARBA00022475"/>
    </source>
</evidence>
<dbReference type="HAMAP" id="MF_00766">
    <property type="entry name" value="PGT_MtgA"/>
    <property type="match status" value="1"/>
</dbReference>
<dbReference type="GO" id="GO:0008360">
    <property type="term" value="P:regulation of cell shape"/>
    <property type="evidence" value="ECO:0007669"/>
    <property type="project" value="UniProtKB-KW"/>
</dbReference>
<keyword evidence="6 11" id="KW-0133">Cell shape</keyword>
<dbReference type="GO" id="GO:0005886">
    <property type="term" value="C:plasma membrane"/>
    <property type="evidence" value="ECO:0007669"/>
    <property type="project" value="UniProtKB-SubCell"/>
</dbReference>
<comment type="subcellular location">
    <subcellularLocation>
        <location evidence="11">Cell inner membrane</location>
        <topology evidence="11">Single-pass membrane protein</topology>
    </subcellularLocation>
</comment>
<dbReference type="GO" id="GO:0009274">
    <property type="term" value="C:peptidoglycan-based cell wall"/>
    <property type="evidence" value="ECO:0007669"/>
    <property type="project" value="InterPro"/>
</dbReference>
<dbReference type="UniPathway" id="UPA00219"/>
<keyword evidence="5 11" id="KW-0812">Transmembrane</keyword>
<evidence type="ECO:0000256" key="3">
    <source>
        <dbReference type="ARBA" id="ARBA00022676"/>
    </source>
</evidence>
<evidence type="ECO:0000259" key="12">
    <source>
        <dbReference type="Pfam" id="PF00912"/>
    </source>
</evidence>
<evidence type="ECO:0000313" key="14">
    <source>
        <dbReference type="Proteomes" id="UP000035760"/>
    </source>
</evidence>
<keyword evidence="7 11" id="KW-0573">Peptidoglycan synthesis</keyword>
<feature type="domain" description="Glycosyl transferase family 51" evidence="12">
    <location>
        <begin position="96"/>
        <end position="259"/>
    </location>
</feature>
<evidence type="ECO:0000256" key="9">
    <source>
        <dbReference type="ARBA" id="ARBA00023136"/>
    </source>
</evidence>
<organism evidence="13 14">
    <name type="scientific">Candidatus Competibacter denitrificans Run_A_D11</name>
    <dbReference type="NCBI Taxonomy" id="1400863"/>
    <lineage>
        <taxon>Bacteria</taxon>
        <taxon>Pseudomonadati</taxon>
        <taxon>Pseudomonadota</taxon>
        <taxon>Gammaproteobacteria</taxon>
        <taxon>Candidatus Competibacteraceae</taxon>
        <taxon>Candidatus Competibacter</taxon>
    </lineage>
</organism>
<evidence type="ECO:0000256" key="8">
    <source>
        <dbReference type="ARBA" id="ARBA00022989"/>
    </source>
</evidence>
<gene>
    <name evidence="11 13" type="primary">mtgA</name>
    <name evidence="13" type="ORF">BN873_240060</name>
</gene>
<name>W6M3D9_9GAMM</name>
<keyword evidence="9 11" id="KW-0472">Membrane</keyword>
<dbReference type="InterPro" id="IPR023346">
    <property type="entry name" value="Lysozyme-like_dom_sf"/>
</dbReference>
<comment type="catalytic activity">
    <reaction evidence="11">
        <text>[GlcNAc-(1-&gt;4)-Mur2Ac(oyl-L-Ala-gamma-D-Glu-L-Lys-D-Ala-D-Ala)](n)-di-trans,octa-cis-undecaprenyl diphosphate + beta-D-GlcNAc-(1-&gt;4)-Mur2Ac(oyl-L-Ala-gamma-D-Glu-L-Lys-D-Ala-D-Ala)-di-trans,octa-cis-undecaprenyl diphosphate = [GlcNAc-(1-&gt;4)-Mur2Ac(oyl-L-Ala-gamma-D-Glu-L-Lys-D-Ala-D-Ala)](n+1)-di-trans,octa-cis-undecaprenyl diphosphate + di-trans,octa-cis-undecaprenyl diphosphate + H(+)</text>
        <dbReference type="Rhea" id="RHEA:23708"/>
        <dbReference type="Rhea" id="RHEA-COMP:9602"/>
        <dbReference type="Rhea" id="RHEA-COMP:9603"/>
        <dbReference type="ChEBI" id="CHEBI:15378"/>
        <dbReference type="ChEBI" id="CHEBI:58405"/>
        <dbReference type="ChEBI" id="CHEBI:60033"/>
        <dbReference type="ChEBI" id="CHEBI:78435"/>
        <dbReference type="EC" id="2.4.99.28"/>
    </reaction>
</comment>
<dbReference type="InterPro" id="IPR001264">
    <property type="entry name" value="Glyco_trans_51"/>
</dbReference>
<dbReference type="STRING" id="1400863.BN873_240060"/>
<dbReference type="OrthoDB" id="9766909at2"/>
<evidence type="ECO:0000256" key="5">
    <source>
        <dbReference type="ARBA" id="ARBA00022692"/>
    </source>
</evidence>
<keyword evidence="8 11" id="KW-1133">Transmembrane helix</keyword>
<reference evidence="13" key="2">
    <citation type="submission" date="2014-03" db="EMBL/GenBank/DDBJ databases">
        <title>Candidatus Competibacter-lineage genomes retrieved from metagenomes reveal functional metabolic diversity.</title>
        <authorList>
            <person name="McIlroy S.J."/>
            <person name="Albertsen M."/>
            <person name="Andresen E.K."/>
            <person name="Saunders A.M."/>
            <person name="Kristiansen R."/>
            <person name="Stokholm-Bjerregaard M."/>
            <person name="Nielsen K.L."/>
            <person name="Nielsen P.H."/>
        </authorList>
    </citation>
    <scope>NUCLEOTIDE SEQUENCE</scope>
    <source>
        <strain evidence="13">Run_A_D11</strain>
    </source>
</reference>